<gene>
    <name evidence="18" type="primary">pflB</name>
    <name evidence="18" type="ORF">CSC2_21030</name>
</gene>
<dbReference type="Proteomes" id="UP000663802">
    <property type="component" value="Unassembled WGS sequence"/>
</dbReference>
<evidence type="ECO:0000259" key="16">
    <source>
        <dbReference type="PROSITE" id="PS51149"/>
    </source>
</evidence>
<evidence type="ECO:0000256" key="15">
    <source>
        <dbReference type="RuleBase" id="RU368075"/>
    </source>
</evidence>
<keyword evidence="10 15" id="KW-0119">Carbohydrate metabolism</keyword>
<organism evidence="18 19">
    <name type="scientific">Clostridium zeae</name>
    <dbReference type="NCBI Taxonomy" id="2759022"/>
    <lineage>
        <taxon>Bacteria</taxon>
        <taxon>Bacillati</taxon>
        <taxon>Bacillota</taxon>
        <taxon>Clostridia</taxon>
        <taxon>Eubacteriales</taxon>
        <taxon>Clostridiaceae</taxon>
        <taxon>Clostridium</taxon>
    </lineage>
</organism>
<dbReference type="InterPro" id="IPR019777">
    <property type="entry name" value="Form_AcTrfase_GR_CS"/>
</dbReference>
<dbReference type="CDD" id="cd01678">
    <property type="entry name" value="PFL1"/>
    <property type="match status" value="1"/>
</dbReference>
<evidence type="ECO:0000256" key="13">
    <source>
        <dbReference type="ARBA" id="ARBA00049029"/>
    </source>
</evidence>
<dbReference type="Gene3D" id="3.20.70.20">
    <property type="match status" value="1"/>
</dbReference>
<keyword evidence="9 14" id="KW-0556">Organic radical</keyword>
<evidence type="ECO:0000256" key="11">
    <source>
        <dbReference type="ARBA" id="ARBA00023315"/>
    </source>
</evidence>
<dbReference type="InterPro" id="IPR005949">
    <property type="entry name" value="Form_AcTrfase"/>
</dbReference>
<dbReference type="PROSITE" id="PS00850">
    <property type="entry name" value="GLY_RADICAL_1"/>
    <property type="match status" value="1"/>
</dbReference>
<dbReference type="EC" id="2.3.1.54" evidence="4 15"/>
<keyword evidence="8 15" id="KW-0808">Transferase</keyword>
<dbReference type="Pfam" id="PF01228">
    <property type="entry name" value="Gly_radical"/>
    <property type="match status" value="1"/>
</dbReference>
<keyword evidence="19" id="KW-1185">Reference proteome</keyword>
<evidence type="ECO:0000256" key="9">
    <source>
        <dbReference type="ARBA" id="ARBA00022818"/>
    </source>
</evidence>
<evidence type="ECO:0000259" key="17">
    <source>
        <dbReference type="PROSITE" id="PS51554"/>
    </source>
</evidence>
<dbReference type="Pfam" id="PF02901">
    <property type="entry name" value="PFL-like"/>
    <property type="match status" value="1"/>
</dbReference>
<keyword evidence="11 15" id="KW-0012">Acyltransferase</keyword>
<reference evidence="18 19" key="1">
    <citation type="journal article" date="2021" name="Int. J. Syst. Evol. Microbiol.">
        <title>Clostridium zeae sp. nov., isolated from corn silage.</title>
        <authorList>
            <person name="Kobayashi H."/>
            <person name="Tanizawa Y."/>
            <person name="Yagura M."/>
            <person name="Sakamoto M."/>
            <person name="Ohkuma M."/>
            <person name="Tohno M."/>
        </authorList>
    </citation>
    <scope>NUCLEOTIDE SEQUENCE [LARGE SCALE GENOMIC DNA]</scope>
    <source>
        <strain evidence="18 19">CSC2</strain>
    </source>
</reference>
<evidence type="ECO:0000256" key="10">
    <source>
        <dbReference type="ARBA" id="ARBA00023277"/>
    </source>
</evidence>
<keyword evidence="7 15" id="KW-0313">Glucose metabolism</keyword>
<evidence type="ECO:0000256" key="3">
    <source>
        <dbReference type="ARBA" id="ARBA00008375"/>
    </source>
</evidence>
<dbReference type="EMBL" id="BMBA01000002">
    <property type="protein sequence ID" value="GFZ31577.1"/>
    <property type="molecule type" value="Genomic_DNA"/>
</dbReference>
<evidence type="ECO:0000256" key="8">
    <source>
        <dbReference type="ARBA" id="ARBA00022679"/>
    </source>
</evidence>
<name>A0ABQ1E9V7_9CLOT</name>
<dbReference type="SUPFAM" id="SSF51998">
    <property type="entry name" value="PFL-like glycyl radical enzymes"/>
    <property type="match status" value="1"/>
</dbReference>
<evidence type="ECO:0000313" key="18">
    <source>
        <dbReference type="EMBL" id="GFZ31577.1"/>
    </source>
</evidence>
<evidence type="ECO:0000313" key="19">
    <source>
        <dbReference type="Proteomes" id="UP000663802"/>
    </source>
</evidence>
<dbReference type="PROSITE" id="PS51554">
    <property type="entry name" value="PFL"/>
    <property type="match status" value="1"/>
</dbReference>
<dbReference type="NCBIfam" id="TIGR01255">
    <property type="entry name" value="pyr_form_ly_1"/>
    <property type="match status" value="1"/>
</dbReference>
<comment type="subcellular location">
    <subcellularLocation>
        <location evidence="1 15">Cytoplasm</location>
    </subcellularLocation>
</comment>
<evidence type="ECO:0000256" key="14">
    <source>
        <dbReference type="PROSITE-ProRule" id="PRU00493"/>
    </source>
</evidence>
<dbReference type="PROSITE" id="PS51149">
    <property type="entry name" value="GLY_RADICAL_2"/>
    <property type="match status" value="1"/>
</dbReference>
<dbReference type="PANTHER" id="PTHR30191">
    <property type="entry name" value="FORMATE ACETYLTRANSFERASE"/>
    <property type="match status" value="1"/>
</dbReference>
<evidence type="ECO:0000256" key="5">
    <source>
        <dbReference type="ARBA" id="ARBA00013897"/>
    </source>
</evidence>
<feature type="domain" description="Glycine radical" evidence="16">
    <location>
        <begin position="617"/>
        <end position="741"/>
    </location>
</feature>
<proteinExistence type="inferred from homology"/>
<comment type="similarity">
    <text evidence="3 15">Belongs to the glycyl radical enzyme (GRE) family. PFL subfamily.</text>
</comment>
<comment type="subunit">
    <text evidence="15">Homodimer.</text>
</comment>
<evidence type="ECO:0000256" key="6">
    <source>
        <dbReference type="ARBA" id="ARBA00022490"/>
    </source>
</evidence>
<dbReference type="InterPro" id="IPR001150">
    <property type="entry name" value="Gly_radical"/>
</dbReference>
<accession>A0ABQ1E9V7</accession>
<protein>
    <recommendedName>
        <fullName evidence="5 15">Formate acetyltransferase</fullName>
        <ecNumber evidence="4 15">2.3.1.54</ecNumber>
    </recommendedName>
    <alternativeName>
        <fullName evidence="12 15">Pyruvate formate-lyase</fullName>
    </alternativeName>
</protein>
<comment type="pathway">
    <text evidence="2 15">Fermentation; pyruvate fermentation; formate from pyruvate: step 1/1.</text>
</comment>
<evidence type="ECO:0000256" key="12">
    <source>
        <dbReference type="ARBA" id="ARBA00031063"/>
    </source>
</evidence>
<dbReference type="RefSeq" id="WP_206869889.1">
    <property type="nucleotide sequence ID" value="NZ_BMBA01000002.1"/>
</dbReference>
<keyword evidence="6 15" id="KW-0963">Cytoplasm</keyword>
<evidence type="ECO:0000256" key="7">
    <source>
        <dbReference type="ARBA" id="ARBA00022526"/>
    </source>
</evidence>
<sequence>MYKQWDDFKAGTWQEKIDVRNFIQKNYTLFEGDKSFLAAPTDKTKKVWEISSNLIVEEIKKGIIDVATDRVSGIDNYEPGYIDKDNEVIVGLQTDAPLKRIVNPFGGFRMVEQSLEAYGYELDKDITENFPKYRKTHNQGVFDAYSDETRAARSAGLLTGLPDAYGRGRIIGDYRRVALYGIDYLIEEKKKDLKELKGDFLDELIRKREEVSEQIRALKDIKSMAARYGVDLSVPSANAKEAVQAVYLAYLAAIKENNGAAMSLGRTSTFLDIYIERDLRNGIITEEEAQEIIDQFIIKLRLVRHLRTPEYNELFAGDPTWVTESIGGVGINGKPLVTKNSFRYLHTLINLGTSPEPNLTILWSEKLPENFKKYCAEMSILTDSIQYENDDVMRPIYGDDYAIACCVSAMKVGKQMQFFGARCNLAKALLYAINGGVDEKKGTVVIKGLEPITDAVLDFEKVKENYNKVLEYVAKLYVDTMNVIHYMHDKYAYEAGQMALHDTEVGRLMAFGIAGLSVAVDSLSAIKYAKVKPIRENGIAVDFEIEGDFPKYGNDDDKVDDLAVQLVEKFSTELKRHPLYRDAKHTLSVLTITSNVVYGKKTGATPDGRKAGEAFAPGANPMHGRDANGALASLNSVAKIPYTPYCEDGVSNTFSIVPDALGKEADLRVENLVSVMDGYFSQGAHHLNVNVFNRETLVDAMDHPEKYPTLTIRVSGYAVNFNRLTRNQQLEVISRTFHESL</sequence>
<feature type="modified residue" description="Glycine radical" evidence="14">
    <location>
        <position position="716"/>
    </location>
</feature>
<dbReference type="InterPro" id="IPR004184">
    <property type="entry name" value="PFL_dom"/>
</dbReference>
<evidence type="ECO:0000256" key="1">
    <source>
        <dbReference type="ARBA" id="ARBA00004496"/>
    </source>
</evidence>
<dbReference type="InterPro" id="IPR050244">
    <property type="entry name" value="Auton_GlycylRad_Cofactor"/>
</dbReference>
<dbReference type="PANTHER" id="PTHR30191:SF0">
    <property type="entry name" value="FORMATE ACETYLTRANSFERASE 1"/>
    <property type="match status" value="1"/>
</dbReference>
<feature type="domain" description="PFL" evidence="17">
    <location>
        <begin position="1"/>
        <end position="610"/>
    </location>
</feature>
<dbReference type="PIRSF" id="PIRSF000379">
    <property type="entry name" value="For_Ac_trans_1"/>
    <property type="match status" value="1"/>
</dbReference>
<evidence type="ECO:0000256" key="4">
    <source>
        <dbReference type="ARBA" id="ARBA00013214"/>
    </source>
</evidence>
<comment type="caution">
    <text evidence="18">The sequence shown here is derived from an EMBL/GenBank/DDBJ whole genome shotgun (WGS) entry which is preliminary data.</text>
</comment>
<comment type="catalytic activity">
    <reaction evidence="13 15">
        <text>formate + acetyl-CoA = pyruvate + CoA</text>
        <dbReference type="Rhea" id="RHEA:11844"/>
        <dbReference type="ChEBI" id="CHEBI:15361"/>
        <dbReference type="ChEBI" id="CHEBI:15740"/>
        <dbReference type="ChEBI" id="CHEBI:57287"/>
        <dbReference type="ChEBI" id="CHEBI:57288"/>
        <dbReference type="EC" id="2.3.1.54"/>
    </reaction>
</comment>
<evidence type="ECO:0000256" key="2">
    <source>
        <dbReference type="ARBA" id="ARBA00004809"/>
    </source>
</evidence>